<organism evidence="3 4">
    <name type="scientific">Arenibacter arenosicollis</name>
    <dbReference type="NCBI Taxonomy" id="2762274"/>
    <lineage>
        <taxon>Bacteria</taxon>
        <taxon>Pseudomonadati</taxon>
        <taxon>Bacteroidota</taxon>
        <taxon>Flavobacteriia</taxon>
        <taxon>Flavobacteriales</taxon>
        <taxon>Flavobacteriaceae</taxon>
        <taxon>Arenibacter</taxon>
    </lineage>
</organism>
<dbReference type="PANTHER" id="PTHR34220">
    <property type="entry name" value="SENSOR HISTIDINE KINASE YPDA"/>
    <property type="match status" value="1"/>
</dbReference>
<evidence type="ECO:0000313" key="4">
    <source>
        <dbReference type="Proteomes" id="UP000618952"/>
    </source>
</evidence>
<feature type="domain" description="Signal transduction histidine kinase internal region" evidence="2">
    <location>
        <begin position="152"/>
        <end position="225"/>
    </location>
</feature>
<proteinExistence type="predicted"/>
<keyword evidence="4" id="KW-1185">Reference proteome</keyword>
<comment type="caution">
    <text evidence="3">The sequence shown here is derived from an EMBL/GenBank/DDBJ whole genome shotgun (WGS) entry which is preliminary data.</text>
</comment>
<protein>
    <submittedName>
        <fullName evidence="3">Histidine kinase</fullName>
    </submittedName>
</protein>
<sequence length="344" mass="39413">MDRTKRFLFHILLWLSVWLMAWLLMTDDVLFLQRNTPPFILQIVVVAVLIYYTAPALLFKKKYVLFAIVSLILIVFCATLISNTSMGLLGGGPPTHEVGPPPGVRPKAPPQFLIHFLVLSIAYVLATFVETFLFAQRKEEETIRNKNENLQTELKLLKSQINPHFLFNSLNNIYALSVTNSEKTQQGISTLSNMLRYVLYECEQAFVPIRKEVDYIKDYLAMYVLKSSKTYPITTDFQIKNDAVQVAPMLFIPFVENALKHGNLEKITDAFLKISIFSDDKKINFEIENSIPKEPMHQDKVGGIGLENVKKRLDILYPKKHTLKIQKEATSFKVQLQIDLNGDN</sequence>
<feature type="transmembrane region" description="Helical" evidence="1">
    <location>
        <begin position="112"/>
        <end position="135"/>
    </location>
</feature>
<name>A0ABR7QNA3_9FLAO</name>
<keyword evidence="1" id="KW-0812">Transmembrane</keyword>
<dbReference type="PANTHER" id="PTHR34220:SF7">
    <property type="entry name" value="SENSOR HISTIDINE KINASE YPDA"/>
    <property type="match status" value="1"/>
</dbReference>
<dbReference type="EMBL" id="JACLHY010000008">
    <property type="protein sequence ID" value="MBC8768405.1"/>
    <property type="molecule type" value="Genomic_DNA"/>
</dbReference>
<feature type="transmembrane region" description="Helical" evidence="1">
    <location>
        <begin position="7"/>
        <end position="25"/>
    </location>
</feature>
<dbReference type="Proteomes" id="UP000618952">
    <property type="component" value="Unassembled WGS sequence"/>
</dbReference>
<keyword evidence="1" id="KW-0472">Membrane</keyword>
<keyword evidence="3" id="KW-0418">Kinase</keyword>
<evidence type="ECO:0000256" key="1">
    <source>
        <dbReference type="SAM" id="Phobius"/>
    </source>
</evidence>
<keyword evidence="1" id="KW-1133">Transmembrane helix</keyword>
<dbReference type="Gene3D" id="3.30.565.10">
    <property type="entry name" value="Histidine kinase-like ATPase, C-terminal domain"/>
    <property type="match status" value="1"/>
</dbReference>
<reference evidence="3 4" key="1">
    <citation type="submission" date="2020-08" db="EMBL/GenBank/DDBJ databases">
        <title>Arenibacter gaetbuli sp. nov., isolated from a sand dune.</title>
        <authorList>
            <person name="Park S."/>
            <person name="Yoon J.-H."/>
        </authorList>
    </citation>
    <scope>NUCLEOTIDE SEQUENCE [LARGE SCALE GENOMIC DNA]</scope>
    <source>
        <strain evidence="3 4">BSSL-BM3</strain>
    </source>
</reference>
<dbReference type="Pfam" id="PF06580">
    <property type="entry name" value="His_kinase"/>
    <property type="match status" value="1"/>
</dbReference>
<accession>A0ABR7QNA3</accession>
<dbReference type="InterPro" id="IPR050640">
    <property type="entry name" value="Bact_2-comp_sensor_kinase"/>
</dbReference>
<feature type="transmembrane region" description="Helical" evidence="1">
    <location>
        <begin position="63"/>
        <end position="81"/>
    </location>
</feature>
<dbReference type="InterPro" id="IPR010559">
    <property type="entry name" value="Sig_transdc_His_kin_internal"/>
</dbReference>
<dbReference type="InterPro" id="IPR036890">
    <property type="entry name" value="HATPase_C_sf"/>
</dbReference>
<gene>
    <name evidence="3" type="ORF">H4O18_10400</name>
</gene>
<evidence type="ECO:0000313" key="3">
    <source>
        <dbReference type="EMBL" id="MBC8768405.1"/>
    </source>
</evidence>
<dbReference type="GO" id="GO:0016301">
    <property type="term" value="F:kinase activity"/>
    <property type="evidence" value="ECO:0007669"/>
    <property type="project" value="UniProtKB-KW"/>
</dbReference>
<feature type="transmembrane region" description="Helical" evidence="1">
    <location>
        <begin position="37"/>
        <end position="54"/>
    </location>
</feature>
<dbReference type="RefSeq" id="WP_187584230.1">
    <property type="nucleotide sequence ID" value="NZ_JACLHY010000008.1"/>
</dbReference>
<keyword evidence="3" id="KW-0808">Transferase</keyword>
<evidence type="ECO:0000259" key="2">
    <source>
        <dbReference type="Pfam" id="PF06580"/>
    </source>
</evidence>